<reference evidence="7 8" key="1">
    <citation type="submission" date="2016-10" db="EMBL/GenBank/DDBJ databases">
        <authorList>
            <person name="de Groot N.N."/>
        </authorList>
    </citation>
    <scope>NUCLEOTIDE SEQUENCE [LARGE SCALE GENOMIC DNA]</scope>
    <source>
        <strain evidence="7 8">CGMCC 1.10434</strain>
    </source>
</reference>
<keyword evidence="8" id="KW-1185">Reference proteome</keyword>
<evidence type="ECO:0000313" key="7">
    <source>
        <dbReference type="EMBL" id="SEO00318.1"/>
    </source>
</evidence>
<evidence type="ECO:0000256" key="4">
    <source>
        <dbReference type="PROSITE-ProRule" id="PRU00169"/>
    </source>
</evidence>
<dbReference type="SMART" id="SM00342">
    <property type="entry name" value="HTH_ARAC"/>
    <property type="match status" value="1"/>
</dbReference>
<evidence type="ECO:0000256" key="3">
    <source>
        <dbReference type="ARBA" id="ARBA00023163"/>
    </source>
</evidence>
<dbReference type="InterPro" id="IPR018062">
    <property type="entry name" value="HTH_AraC-typ_CS"/>
</dbReference>
<dbReference type="PRINTS" id="PR00032">
    <property type="entry name" value="HTHARAC"/>
</dbReference>
<dbReference type="RefSeq" id="WP_091495864.1">
    <property type="nucleotide sequence ID" value="NZ_FODJ01000003.1"/>
</dbReference>
<dbReference type="PROSITE" id="PS50110">
    <property type="entry name" value="RESPONSE_REGULATORY"/>
    <property type="match status" value="1"/>
</dbReference>
<dbReference type="PROSITE" id="PS01124">
    <property type="entry name" value="HTH_ARAC_FAMILY_2"/>
    <property type="match status" value="1"/>
</dbReference>
<dbReference type="SUPFAM" id="SSF46689">
    <property type="entry name" value="Homeodomain-like"/>
    <property type="match status" value="2"/>
</dbReference>
<dbReference type="GO" id="GO:0000160">
    <property type="term" value="P:phosphorelay signal transduction system"/>
    <property type="evidence" value="ECO:0007669"/>
    <property type="project" value="InterPro"/>
</dbReference>
<sequence length="511" mass="59194">MISVLIVDDEEIERTSMSLILSKAFPKLEIKLAKNGKSAIEIANSFQPDLILMDIKMPGMNGLEAIKQIKQSQERTKFIMVTAYDTFAYAKEAIKLGATDYILKPSKVTEITATIGQVIEQIEAEQKEADARQLELINYERSKRVLETDMVTQLLFDHVHDVHVDMLMEMLNVSKTRESFVFVVLLPEGLESKYPALLRKIKQIDNVWVGALSGRHFPVIVFRNEQSFRAQAIAIVRQALPPADQQLEPGWSIGIGQVHQLMDEIKRSYQQGLIAGLDQTRANQYRFYEDLSLGQNSCDQLLEKYRTKDFFDHVRLGRWEEIQQRLTLLIQCFQKEDYPIQVVQQRMLEMVWLIGRILDEMDIKMTWASVTFQSQSYQQLSRELGLYLSQLKGNHARYIQSMERDSMHQIKHYIMQFSHEDISLDLLADKMGLSPIYISKMFKEKLGINYIEFLTECRIEKAKQLLADPEKSIKAITFDIGYHDPNYFSKVFKRQTGLSPKQYRVQIGLLG</sequence>
<dbReference type="InterPro" id="IPR001789">
    <property type="entry name" value="Sig_transdc_resp-reg_receiver"/>
</dbReference>
<dbReference type="SMART" id="SM00448">
    <property type="entry name" value="REC"/>
    <property type="match status" value="1"/>
</dbReference>
<dbReference type="InterPro" id="IPR018060">
    <property type="entry name" value="HTH_AraC"/>
</dbReference>
<dbReference type="Proteomes" id="UP000199300">
    <property type="component" value="Unassembled WGS sequence"/>
</dbReference>
<dbReference type="GO" id="GO:0043565">
    <property type="term" value="F:sequence-specific DNA binding"/>
    <property type="evidence" value="ECO:0007669"/>
    <property type="project" value="InterPro"/>
</dbReference>
<dbReference type="PANTHER" id="PTHR43280:SF2">
    <property type="entry name" value="HTH-TYPE TRANSCRIPTIONAL REGULATOR EXSA"/>
    <property type="match status" value="1"/>
</dbReference>
<evidence type="ECO:0000259" key="5">
    <source>
        <dbReference type="PROSITE" id="PS01124"/>
    </source>
</evidence>
<dbReference type="Pfam" id="PF12833">
    <property type="entry name" value="HTH_18"/>
    <property type="match status" value="1"/>
</dbReference>
<keyword evidence="4" id="KW-0597">Phosphoprotein</keyword>
<dbReference type="AlphaFoldDB" id="A0A1H8L6J2"/>
<dbReference type="InterPro" id="IPR009057">
    <property type="entry name" value="Homeodomain-like_sf"/>
</dbReference>
<keyword evidence="1" id="KW-0805">Transcription regulation</keyword>
<keyword evidence="2" id="KW-0238">DNA-binding</keyword>
<feature type="domain" description="HTH araC/xylS-type" evidence="5">
    <location>
        <begin position="408"/>
        <end position="506"/>
    </location>
</feature>
<evidence type="ECO:0000259" key="6">
    <source>
        <dbReference type="PROSITE" id="PS50110"/>
    </source>
</evidence>
<dbReference type="PANTHER" id="PTHR43280">
    <property type="entry name" value="ARAC-FAMILY TRANSCRIPTIONAL REGULATOR"/>
    <property type="match status" value="1"/>
</dbReference>
<evidence type="ECO:0000313" key="8">
    <source>
        <dbReference type="Proteomes" id="UP000199300"/>
    </source>
</evidence>
<feature type="domain" description="Response regulatory" evidence="6">
    <location>
        <begin position="3"/>
        <end position="119"/>
    </location>
</feature>
<name>A0A1H8L6J2_9BACI</name>
<dbReference type="CDD" id="cd17536">
    <property type="entry name" value="REC_YesN-like"/>
    <property type="match status" value="1"/>
</dbReference>
<keyword evidence="3" id="KW-0804">Transcription</keyword>
<feature type="modified residue" description="4-aspartylphosphate" evidence="4">
    <location>
        <position position="54"/>
    </location>
</feature>
<dbReference type="Gene3D" id="3.40.50.2300">
    <property type="match status" value="1"/>
</dbReference>
<proteinExistence type="predicted"/>
<evidence type="ECO:0000256" key="1">
    <source>
        <dbReference type="ARBA" id="ARBA00023015"/>
    </source>
</evidence>
<dbReference type="GO" id="GO:0003700">
    <property type="term" value="F:DNA-binding transcription factor activity"/>
    <property type="evidence" value="ECO:0007669"/>
    <property type="project" value="InterPro"/>
</dbReference>
<dbReference type="EMBL" id="FODJ01000003">
    <property type="protein sequence ID" value="SEO00318.1"/>
    <property type="molecule type" value="Genomic_DNA"/>
</dbReference>
<gene>
    <name evidence="7" type="ORF">SAMN04488134_10388</name>
</gene>
<dbReference type="STRING" id="872970.SAMN04488134_10388"/>
<protein>
    <submittedName>
        <fullName evidence="7">Two-component system, response regulator YesN</fullName>
    </submittedName>
</protein>
<dbReference type="Pfam" id="PF00072">
    <property type="entry name" value="Response_reg"/>
    <property type="match status" value="1"/>
</dbReference>
<dbReference type="SUPFAM" id="SSF52172">
    <property type="entry name" value="CheY-like"/>
    <property type="match status" value="1"/>
</dbReference>
<dbReference type="PROSITE" id="PS00041">
    <property type="entry name" value="HTH_ARAC_FAMILY_1"/>
    <property type="match status" value="1"/>
</dbReference>
<dbReference type="InterPro" id="IPR011006">
    <property type="entry name" value="CheY-like_superfamily"/>
</dbReference>
<dbReference type="InterPro" id="IPR020449">
    <property type="entry name" value="Tscrpt_reg_AraC-type_HTH"/>
</dbReference>
<accession>A0A1H8L6J2</accession>
<dbReference type="OrthoDB" id="9794370at2"/>
<dbReference type="Gene3D" id="1.10.10.60">
    <property type="entry name" value="Homeodomain-like"/>
    <property type="match status" value="2"/>
</dbReference>
<evidence type="ECO:0000256" key="2">
    <source>
        <dbReference type="ARBA" id="ARBA00023125"/>
    </source>
</evidence>
<organism evidence="7 8">
    <name type="scientific">Amphibacillus marinus</name>
    <dbReference type="NCBI Taxonomy" id="872970"/>
    <lineage>
        <taxon>Bacteria</taxon>
        <taxon>Bacillati</taxon>
        <taxon>Bacillota</taxon>
        <taxon>Bacilli</taxon>
        <taxon>Bacillales</taxon>
        <taxon>Bacillaceae</taxon>
        <taxon>Amphibacillus</taxon>
    </lineage>
</organism>